<feature type="transmembrane region" description="Helical" evidence="1">
    <location>
        <begin position="322"/>
        <end position="340"/>
    </location>
</feature>
<keyword evidence="1" id="KW-0812">Transmembrane</keyword>
<protein>
    <recommendedName>
        <fullName evidence="4">Glycosyltransferase RgtA/B/C/D-like domain-containing protein</fullName>
    </recommendedName>
</protein>
<reference evidence="2 3" key="1">
    <citation type="submission" date="2024-02" db="EMBL/GenBank/DDBJ databases">
        <title>Adaptive strategies in a cosmopolitan and abundant soil bacterium.</title>
        <authorList>
            <person name="Carini P."/>
        </authorList>
    </citation>
    <scope>NUCLEOTIDE SEQUENCE [LARGE SCALE GENOMIC DNA]</scope>
    <source>
        <strain evidence="2 3">AZCC 1608</strain>
    </source>
</reference>
<feature type="transmembrane region" description="Helical" evidence="1">
    <location>
        <begin position="197"/>
        <end position="213"/>
    </location>
</feature>
<keyword evidence="1" id="KW-0472">Membrane</keyword>
<sequence length="383" mass="41870">MGRMGILKLLCAIGFLVVLASNVWNISRWSESRGVYDDICYLRQAHLFERFGLRGIDTDVTFDDDHYLKNGLKAIGYAEWHDVKRAPCHPFIPAVDKHVLQYPPGTGFVLSLFPAGFRVAPLYVLTSIVAVGFSLLAMTYASTLYRLILVAAFGDCAIYLMINPTKASYSMAPTMIVCALAGFLTAKIFIDGPRRRLVLLALVGLLIGLSVNFRLPNVFLAAGYCLYLAGAFALARSRDTFLQGLLFGVAFVLGMAPTLIANAINAGSPFATTYGSVDAVPPELSTSVLLSYLVDVQFTLLAISAAWTAWLWRFDQGRAKRVAILVAANIAVNAIFFMTHPIFTPYYIIPIDMVSLWTLLFATLDLRGERAAEGAAFPQPANA</sequence>
<proteinExistence type="predicted"/>
<feature type="transmembrane region" description="Helical" evidence="1">
    <location>
        <begin position="219"/>
        <end position="235"/>
    </location>
</feature>
<feature type="transmembrane region" description="Helical" evidence="1">
    <location>
        <begin position="144"/>
        <end position="162"/>
    </location>
</feature>
<name>A0ABU8BGY4_9BRAD</name>
<accession>A0ABU8BGY4</accession>
<evidence type="ECO:0008006" key="4">
    <source>
        <dbReference type="Google" id="ProtNLM"/>
    </source>
</evidence>
<feature type="transmembrane region" description="Helical" evidence="1">
    <location>
        <begin position="120"/>
        <end position="137"/>
    </location>
</feature>
<evidence type="ECO:0000313" key="2">
    <source>
        <dbReference type="EMBL" id="MEH2557822.1"/>
    </source>
</evidence>
<dbReference type="EMBL" id="JAZHRV010000001">
    <property type="protein sequence ID" value="MEH2557822.1"/>
    <property type="molecule type" value="Genomic_DNA"/>
</dbReference>
<evidence type="ECO:0000313" key="3">
    <source>
        <dbReference type="Proteomes" id="UP001364224"/>
    </source>
</evidence>
<evidence type="ECO:0000256" key="1">
    <source>
        <dbReference type="SAM" id="Phobius"/>
    </source>
</evidence>
<feature type="transmembrane region" description="Helical" evidence="1">
    <location>
        <begin position="284"/>
        <end position="310"/>
    </location>
</feature>
<gene>
    <name evidence="2" type="ORF">V1286_005351</name>
</gene>
<feature type="transmembrane region" description="Helical" evidence="1">
    <location>
        <begin position="242"/>
        <end position="264"/>
    </location>
</feature>
<comment type="caution">
    <text evidence="2">The sequence shown here is derived from an EMBL/GenBank/DDBJ whole genome shotgun (WGS) entry which is preliminary data.</text>
</comment>
<dbReference type="RefSeq" id="WP_334484436.1">
    <property type="nucleotide sequence ID" value="NZ_JAZHRV010000001.1"/>
</dbReference>
<keyword evidence="1" id="KW-1133">Transmembrane helix</keyword>
<keyword evidence="3" id="KW-1185">Reference proteome</keyword>
<organism evidence="2 3">
    <name type="scientific">Bradyrhizobium algeriense</name>
    <dbReference type="NCBI Taxonomy" id="634784"/>
    <lineage>
        <taxon>Bacteria</taxon>
        <taxon>Pseudomonadati</taxon>
        <taxon>Pseudomonadota</taxon>
        <taxon>Alphaproteobacteria</taxon>
        <taxon>Hyphomicrobiales</taxon>
        <taxon>Nitrobacteraceae</taxon>
        <taxon>Bradyrhizobium</taxon>
    </lineage>
</organism>
<feature type="transmembrane region" description="Helical" evidence="1">
    <location>
        <begin position="168"/>
        <end position="190"/>
    </location>
</feature>
<dbReference type="Proteomes" id="UP001364224">
    <property type="component" value="Unassembled WGS sequence"/>
</dbReference>